<proteinExistence type="predicted"/>
<dbReference type="Proteomes" id="UP000486760">
    <property type="component" value="Unassembled WGS sequence"/>
</dbReference>
<dbReference type="AlphaFoldDB" id="A0A7V7G2L9"/>
<evidence type="ECO:0000313" key="1">
    <source>
        <dbReference type="EMBL" id="KAA0014428.1"/>
    </source>
</evidence>
<dbReference type="EMBL" id="VTPY01000001">
    <property type="protein sequence ID" value="KAA0014428.1"/>
    <property type="molecule type" value="Genomic_DNA"/>
</dbReference>
<comment type="caution">
    <text evidence="1">The sequence shown here is derived from an EMBL/GenBank/DDBJ whole genome shotgun (WGS) entry which is preliminary data.</text>
</comment>
<protein>
    <recommendedName>
        <fullName evidence="3">Phage protein</fullName>
    </recommendedName>
</protein>
<gene>
    <name evidence="1" type="ORF">F0A17_01905</name>
</gene>
<sequence>MNADTQISLDELHQAILDQIAAAFPELATVADYPDDRQRILAPAALIELTSMPAAPDDDPGTGQLALELQFELRYVVGFRGDNQGRVIRRNTAALAHFIQHNQWELPVEPARVLVCEPDVFSPELDQYHVWRIEWAQIVHIGANEWIDDGETPTEVWVGVSPLIGPENEEFYTRQDGSQYEEGSA</sequence>
<organism evidence="1 2">
    <name type="scientific">Billgrantia pellis</name>
    <dbReference type="NCBI Taxonomy" id="2606936"/>
    <lineage>
        <taxon>Bacteria</taxon>
        <taxon>Pseudomonadati</taxon>
        <taxon>Pseudomonadota</taxon>
        <taxon>Gammaproteobacteria</taxon>
        <taxon>Oceanospirillales</taxon>
        <taxon>Halomonadaceae</taxon>
        <taxon>Billgrantia</taxon>
    </lineage>
</organism>
<evidence type="ECO:0000313" key="2">
    <source>
        <dbReference type="Proteomes" id="UP000486760"/>
    </source>
</evidence>
<reference evidence="1 2" key="1">
    <citation type="submission" date="2019-08" db="EMBL/GenBank/DDBJ databases">
        <title>Bioinformatics analysis of the strain L3 and L5.</title>
        <authorList>
            <person name="Li X."/>
        </authorList>
    </citation>
    <scope>NUCLEOTIDE SEQUENCE [LARGE SCALE GENOMIC DNA]</scope>
    <source>
        <strain evidence="1 2">L5</strain>
    </source>
</reference>
<evidence type="ECO:0008006" key="3">
    <source>
        <dbReference type="Google" id="ProtNLM"/>
    </source>
</evidence>
<name>A0A7V7G2L9_9GAMM</name>
<keyword evidence="2" id="KW-1185">Reference proteome</keyword>
<accession>A0A7V7G2L9</accession>
<dbReference type="RefSeq" id="WP_149326638.1">
    <property type="nucleotide sequence ID" value="NZ_VTPY01000001.1"/>
</dbReference>